<dbReference type="PANTHER" id="PTHR43772:SF2">
    <property type="entry name" value="PUTATIVE (AFU_ORTHOLOGUE AFUA_2G04480)-RELATED"/>
    <property type="match status" value="1"/>
</dbReference>
<evidence type="ECO:0000256" key="5">
    <source>
        <dbReference type="ARBA" id="ARBA00023295"/>
    </source>
</evidence>
<comment type="similarity">
    <text evidence="1 6">Belongs to the glycosyl hydrolase 43 family.</text>
</comment>
<sequence>MLQINQALKLTVLIGSSALLLSSCQSNSNHASEQESVSTMDNSQQDSLSFLSQPLVTDHYTADPSAHVFGDKLYIYPSHDVETIVEEDDSGAHFNMMDYHVYSMESPSSEIIDHGKVLDLKDIPWAKRQLWAPDAAEKNGKYYLYFPAKDQEDIFRLGVATADQPTGPFKAEPEPIENSFSIDPAVFKDQDGQHYIYWGGIWGGQLQKWRTGKYLSTGNSPYADEPADDEPAIAPQVAKLSENMLQFGEAPRAIEILDQEGEPIKAGDHDRRFFEAAWVHLHNDTYYFSYSTGDTHNIAYATGDNPYGPFTYQGVILKPVMGWTNHHSIVEVEGEWYIFYHDTQLSGKTHLRNIKMTKLTHRPDGSIETITPMKKLK</sequence>
<organism evidence="8 9">
    <name type="scientific">Echinicola arenosa</name>
    <dbReference type="NCBI Taxonomy" id="2774144"/>
    <lineage>
        <taxon>Bacteria</taxon>
        <taxon>Pseudomonadati</taxon>
        <taxon>Bacteroidota</taxon>
        <taxon>Cytophagia</taxon>
        <taxon>Cytophagales</taxon>
        <taxon>Cyclobacteriaceae</taxon>
        <taxon>Echinicola</taxon>
    </lineage>
</organism>
<keyword evidence="7" id="KW-0732">Signal</keyword>
<dbReference type="PANTHER" id="PTHR43772">
    <property type="entry name" value="ENDO-1,4-BETA-XYLANASE"/>
    <property type="match status" value="1"/>
</dbReference>
<dbReference type="InterPro" id="IPR023296">
    <property type="entry name" value="Glyco_hydro_beta-prop_sf"/>
</dbReference>
<proteinExistence type="inferred from homology"/>
<dbReference type="Gene3D" id="2.115.10.20">
    <property type="entry name" value="Glycosyl hydrolase domain, family 43"/>
    <property type="match status" value="1"/>
</dbReference>
<dbReference type="Proteomes" id="UP000647133">
    <property type="component" value="Unassembled WGS sequence"/>
</dbReference>
<evidence type="ECO:0000256" key="2">
    <source>
        <dbReference type="ARBA" id="ARBA00022651"/>
    </source>
</evidence>
<keyword evidence="5 6" id="KW-0326">Glycosidase</keyword>
<dbReference type="SUPFAM" id="SSF75005">
    <property type="entry name" value="Arabinanase/levansucrase/invertase"/>
    <property type="match status" value="1"/>
</dbReference>
<keyword evidence="9" id="KW-1185">Reference proteome</keyword>
<evidence type="ECO:0000256" key="7">
    <source>
        <dbReference type="SAM" id="SignalP"/>
    </source>
</evidence>
<dbReference type="EMBL" id="JACYTQ010000001">
    <property type="protein sequence ID" value="MBD8488007.1"/>
    <property type="molecule type" value="Genomic_DNA"/>
</dbReference>
<reference evidence="8 9" key="1">
    <citation type="submission" date="2020-09" db="EMBL/GenBank/DDBJ databases">
        <title>Echinicola sp. CAU 1574 isolated from sand of Sido Beach.</title>
        <authorList>
            <person name="Kim W."/>
        </authorList>
    </citation>
    <scope>NUCLEOTIDE SEQUENCE [LARGE SCALE GENOMIC DNA]</scope>
    <source>
        <strain evidence="8 9">CAU 1574</strain>
    </source>
</reference>
<keyword evidence="2" id="KW-0858">Xylan degradation</keyword>
<dbReference type="RefSeq" id="WP_192008724.1">
    <property type="nucleotide sequence ID" value="NZ_JACYTQ010000001.1"/>
</dbReference>
<evidence type="ECO:0000256" key="1">
    <source>
        <dbReference type="ARBA" id="ARBA00009865"/>
    </source>
</evidence>
<gene>
    <name evidence="8" type="ORF">IFO69_04520</name>
</gene>
<keyword evidence="3 6" id="KW-0378">Hydrolase</keyword>
<evidence type="ECO:0000256" key="3">
    <source>
        <dbReference type="ARBA" id="ARBA00022801"/>
    </source>
</evidence>
<dbReference type="InterPro" id="IPR006710">
    <property type="entry name" value="Glyco_hydro_43"/>
</dbReference>
<keyword evidence="2" id="KW-0624">Polysaccharide degradation</keyword>
<protein>
    <submittedName>
        <fullName evidence="8">Glycoside hydrolase family 43 protein</fullName>
    </submittedName>
</protein>
<dbReference type="Pfam" id="PF04616">
    <property type="entry name" value="Glyco_hydro_43"/>
    <property type="match status" value="1"/>
</dbReference>
<evidence type="ECO:0000313" key="8">
    <source>
        <dbReference type="EMBL" id="MBD8488007.1"/>
    </source>
</evidence>
<dbReference type="GO" id="GO:0016787">
    <property type="term" value="F:hydrolase activity"/>
    <property type="evidence" value="ECO:0007669"/>
    <property type="project" value="UniProtKB-KW"/>
</dbReference>
<accession>A0ABR9AGM1</accession>
<name>A0ABR9AGM1_9BACT</name>
<dbReference type="CDD" id="cd18619">
    <property type="entry name" value="GH43_CoXyl43_like"/>
    <property type="match status" value="1"/>
</dbReference>
<dbReference type="InterPro" id="IPR052176">
    <property type="entry name" value="Glycosyl_Hydrlase_43_Enz"/>
</dbReference>
<evidence type="ECO:0000256" key="4">
    <source>
        <dbReference type="ARBA" id="ARBA00023277"/>
    </source>
</evidence>
<comment type="caution">
    <text evidence="8">The sequence shown here is derived from an EMBL/GenBank/DDBJ whole genome shotgun (WGS) entry which is preliminary data.</text>
</comment>
<feature type="chain" id="PRO_5045597287" evidence="7">
    <location>
        <begin position="32"/>
        <end position="377"/>
    </location>
</feature>
<keyword evidence="4" id="KW-0119">Carbohydrate metabolism</keyword>
<evidence type="ECO:0000256" key="6">
    <source>
        <dbReference type="RuleBase" id="RU361187"/>
    </source>
</evidence>
<feature type="signal peptide" evidence="7">
    <location>
        <begin position="1"/>
        <end position="31"/>
    </location>
</feature>
<evidence type="ECO:0000313" key="9">
    <source>
        <dbReference type="Proteomes" id="UP000647133"/>
    </source>
</evidence>